<name>A0A849AJR9_9MICO</name>
<dbReference type="InterPro" id="IPR002312">
    <property type="entry name" value="Asp/Asn-tRNA-synth_IIb"/>
</dbReference>
<feature type="binding site" evidence="9">
    <location>
        <begin position="206"/>
        <end position="208"/>
    </location>
    <ligand>
        <name>ATP</name>
        <dbReference type="ChEBI" id="CHEBI:30616"/>
    </ligand>
</feature>
<proteinExistence type="inferred from homology"/>
<evidence type="ECO:0000256" key="8">
    <source>
        <dbReference type="ARBA" id="ARBA00023146"/>
    </source>
</evidence>
<comment type="subcellular location">
    <subcellularLocation>
        <location evidence="1 9">Cytoplasm</location>
    </subcellularLocation>
</comment>
<feature type="binding site" evidence="9">
    <location>
        <position position="206"/>
    </location>
    <ligand>
        <name>L-aspartate</name>
        <dbReference type="ChEBI" id="CHEBI:29991"/>
    </ligand>
</feature>
<keyword evidence="6 9" id="KW-0067">ATP-binding</keyword>
<evidence type="ECO:0000256" key="3">
    <source>
        <dbReference type="ARBA" id="ARBA00022490"/>
    </source>
</evidence>
<comment type="caution">
    <text evidence="11">The sequence shown here is derived from an EMBL/GenBank/DDBJ whole genome shotgun (WGS) entry which is preliminary data.</text>
</comment>
<dbReference type="Pfam" id="PF00152">
    <property type="entry name" value="tRNA-synt_2"/>
    <property type="match status" value="1"/>
</dbReference>
<dbReference type="Gene3D" id="2.40.50.140">
    <property type="entry name" value="Nucleic acid-binding proteins"/>
    <property type="match status" value="1"/>
</dbReference>
<dbReference type="SUPFAM" id="SSF55681">
    <property type="entry name" value="Class II aaRS and biotin synthetases"/>
    <property type="match status" value="1"/>
</dbReference>
<dbReference type="Proteomes" id="UP000557772">
    <property type="component" value="Unassembled WGS sequence"/>
</dbReference>
<evidence type="ECO:0000256" key="7">
    <source>
        <dbReference type="ARBA" id="ARBA00022917"/>
    </source>
</evidence>
<dbReference type="GO" id="GO:0017101">
    <property type="term" value="C:aminoacyl-tRNA synthetase multienzyme complex"/>
    <property type="evidence" value="ECO:0007669"/>
    <property type="project" value="TreeGrafter"/>
</dbReference>
<dbReference type="GO" id="GO:0005524">
    <property type="term" value="F:ATP binding"/>
    <property type="evidence" value="ECO:0007669"/>
    <property type="project" value="UniProtKB-UniRule"/>
</dbReference>
<feature type="binding site" evidence="9">
    <location>
        <position position="349"/>
    </location>
    <ligand>
        <name>ATP</name>
        <dbReference type="ChEBI" id="CHEBI:30616"/>
    </ligand>
</feature>
<comment type="function">
    <text evidence="9">Aspartyl-tRNA synthetase with relaxed tRNA specificity since it is able to aspartylate not only its cognate tRNA(Asp) but also tRNA(Asn). Reaction proceeds in two steps: L-aspartate is first activated by ATP to form Asp-AMP and then transferred to the acceptor end of tRNA(Asp/Asn).</text>
</comment>
<dbReference type="NCBIfam" id="NF003483">
    <property type="entry name" value="PRK05159.1"/>
    <property type="match status" value="1"/>
</dbReference>
<dbReference type="InterPro" id="IPR006195">
    <property type="entry name" value="aa-tRNA-synth_II"/>
</dbReference>
<dbReference type="PANTHER" id="PTHR43450:SF1">
    <property type="entry name" value="ASPARTATE--TRNA LIGASE, CYTOPLASMIC"/>
    <property type="match status" value="1"/>
</dbReference>
<feature type="binding site" evidence="9">
    <location>
        <position position="352"/>
    </location>
    <ligand>
        <name>L-aspartate</name>
        <dbReference type="ChEBI" id="CHEBI:29991"/>
    </ligand>
</feature>
<dbReference type="EC" id="6.1.1.23" evidence="9"/>
<gene>
    <name evidence="9 11" type="primary">aspS</name>
    <name evidence="11" type="ORF">HJ588_10890</name>
</gene>
<dbReference type="AlphaFoldDB" id="A0A849AJR9"/>
<evidence type="ECO:0000313" key="12">
    <source>
        <dbReference type="Proteomes" id="UP000557772"/>
    </source>
</evidence>
<keyword evidence="12" id="KW-1185">Reference proteome</keyword>
<protein>
    <recommendedName>
        <fullName evidence="9">Aspartate--tRNA(Asp/Asn) ligase</fullName>
        <ecNumber evidence="9">6.1.1.23</ecNumber>
    </recommendedName>
    <alternativeName>
        <fullName evidence="9">Aspartyl-tRNA synthetase</fullName>
        <shortName evidence="9">AspRS</shortName>
    </alternativeName>
    <alternativeName>
        <fullName evidence="9">Non-discriminating aspartyl-tRNA synthetase</fullName>
        <shortName evidence="9">ND-AspRS</shortName>
    </alternativeName>
</protein>
<dbReference type="GO" id="GO:0003723">
    <property type="term" value="F:RNA binding"/>
    <property type="evidence" value="ECO:0007669"/>
    <property type="project" value="TreeGrafter"/>
</dbReference>
<dbReference type="HAMAP" id="MF_02075">
    <property type="entry name" value="Asp_tRNA_synth_type2"/>
    <property type="match status" value="1"/>
</dbReference>
<feature type="domain" description="Aminoacyl-transfer RNA synthetases class-II family profile" evidence="10">
    <location>
        <begin position="140"/>
        <end position="426"/>
    </location>
</feature>
<dbReference type="GO" id="GO:0005829">
    <property type="term" value="C:cytosol"/>
    <property type="evidence" value="ECO:0007669"/>
    <property type="project" value="TreeGrafter"/>
</dbReference>
<comment type="subunit">
    <text evidence="9">Homodimer.</text>
</comment>
<dbReference type="InterPro" id="IPR012340">
    <property type="entry name" value="NA-bd_OB-fold"/>
</dbReference>
<keyword evidence="5 9" id="KW-0547">Nucleotide-binding</keyword>
<dbReference type="EMBL" id="JABENB010000001">
    <property type="protein sequence ID" value="NNG39776.1"/>
    <property type="molecule type" value="Genomic_DNA"/>
</dbReference>
<dbReference type="InterPro" id="IPR004365">
    <property type="entry name" value="NA-bd_OB_tRNA"/>
</dbReference>
<evidence type="ECO:0000256" key="6">
    <source>
        <dbReference type="ARBA" id="ARBA00022840"/>
    </source>
</evidence>
<organism evidence="11 12">
    <name type="scientific">Flexivirga aerilata</name>
    <dbReference type="NCBI Taxonomy" id="1656889"/>
    <lineage>
        <taxon>Bacteria</taxon>
        <taxon>Bacillati</taxon>
        <taxon>Actinomycetota</taxon>
        <taxon>Actinomycetes</taxon>
        <taxon>Micrococcales</taxon>
        <taxon>Dermacoccaceae</taxon>
        <taxon>Flexivirga</taxon>
    </lineage>
</organism>
<dbReference type="PRINTS" id="PR01042">
    <property type="entry name" value="TRNASYNTHASP"/>
</dbReference>
<dbReference type="PANTHER" id="PTHR43450">
    <property type="entry name" value="ASPARTYL-TRNA SYNTHETASE"/>
    <property type="match status" value="1"/>
</dbReference>
<accession>A0A849AJR9</accession>
<reference evidence="11 12" key="1">
    <citation type="submission" date="2020-05" db="EMBL/GenBank/DDBJ databases">
        <title>Flexivirga sp. ID2601S isolated from air conditioner.</title>
        <authorList>
            <person name="Kim D.H."/>
        </authorList>
    </citation>
    <scope>NUCLEOTIDE SEQUENCE [LARGE SCALE GENOMIC DNA]</scope>
    <source>
        <strain evidence="11 12">ID2601S</strain>
    </source>
</reference>
<evidence type="ECO:0000256" key="1">
    <source>
        <dbReference type="ARBA" id="ARBA00004496"/>
    </source>
</evidence>
<keyword evidence="7 9" id="KW-0648">Protein biosynthesis</keyword>
<dbReference type="Pfam" id="PF01336">
    <property type="entry name" value="tRNA_anti-codon"/>
    <property type="match status" value="1"/>
</dbReference>
<comment type="catalytic activity">
    <reaction evidence="9">
        <text>tRNA(Asx) + L-aspartate + ATP = L-aspartyl-tRNA(Asx) + AMP + diphosphate</text>
        <dbReference type="Rhea" id="RHEA:18349"/>
        <dbReference type="Rhea" id="RHEA-COMP:9710"/>
        <dbReference type="Rhea" id="RHEA-COMP:9711"/>
        <dbReference type="ChEBI" id="CHEBI:29991"/>
        <dbReference type="ChEBI" id="CHEBI:30616"/>
        <dbReference type="ChEBI" id="CHEBI:33019"/>
        <dbReference type="ChEBI" id="CHEBI:78442"/>
        <dbReference type="ChEBI" id="CHEBI:78516"/>
        <dbReference type="ChEBI" id="CHEBI:456215"/>
        <dbReference type="EC" id="6.1.1.23"/>
    </reaction>
</comment>
<sequence length="426" mass="46455">MLAAELAATPIGSEVSLAGWMHRRRQLSGVSFLVLRDRSGLAQVVVKDGGLRAAVAALGEESVVTVHGMLTASPAAPGGLEVVGTRLAPITEPALTPPVQLWRPSPQEGLPTRLDHAAVALRHPRSRASWQLAAASVHGFRTTLESAGFTEIATPKLVGMATESGANVFELDYFGRAAYLAQSPQLYKQMLVGVFERVFEVGPVFRAEPHDTVRHLAQYTSLDVEFGFIDYHHDVIAMFRAVLAGMLRSVRERAADAVELLGVDVPQVPEALPVIHFRDALRRVGAAEDEPDLEPAHERALGAWAKEEHGSDFLVVEGYPMAKRPFYTHPQPDDPRWSNSFDVLFRGLELSTGGQRLHRPADYRAALATNGQSAEAFSAYLEAFDHGMPPHGGFAIGLERWVARLTGAANVREVTLFPRDLHRITP</sequence>
<keyword evidence="4 9" id="KW-0436">Ligase</keyword>
<dbReference type="PROSITE" id="PS50862">
    <property type="entry name" value="AA_TRNA_LIGASE_II"/>
    <property type="match status" value="1"/>
</dbReference>
<feature type="site" description="Important for tRNA non-discrimination" evidence="9">
    <location>
        <position position="77"/>
    </location>
</feature>
<evidence type="ECO:0000256" key="4">
    <source>
        <dbReference type="ARBA" id="ARBA00022598"/>
    </source>
</evidence>
<feature type="binding site" evidence="9">
    <location>
        <begin position="397"/>
        <end position="400"/>
    </location>
    <ligand>
        <name>ATP</name>
        <dbReference type="ChEBI" id="CHEBI:30616"/>
    </ligand>
</feature>
<dbReference type="GO" id="GO:0004815">
    <property type="term" value="F:aspartate-tRNA ligase activity"/>
    <property type="evidence" value="ECO:0007669"/>
    <property type="project" value="UniProtKB-UniRule"/>
</dbReference>
<dbReference type="InterPro" id="IPR004364">
    <property type="entry name" value="Aa-tRNA-synt_II"/>
</dbReference>
<dbReference type="InterPro" id="IPR004523">
    <property type="entry name" value="Asp-tRNA_synthase_2"/>
</dbReference>
<keyword evidence="8 9" id="KW-0030">Aminoacyl-tRNA synthetase</keyword>
<feature type="region of interest" description="Aspartate" evidence="9">
    <location>
        <begin position="185"/>
        <end position="188"/>
    </location>
</feature>
<evidence type="ECO:0000256" key="2">
    <source>
        <dbReference type="ARBA" id="ARBA00005312"/>
    </source>
</evidence>
<dbReference type="InterPro" id="IPR045864">
    <property type="entry name" value="aa-tRNA-synth_II/BPL/LPL"/>
</dbReference>
<evidence type="ECO:0000313" key="11">
    <source>
        <dbReference type="EMBL" id="NNG39776.1"/>
    </source>
</evidence>
<dbReference type="GO" id="GO:0006422">
    <property type="term" value="P:aspartyl-tRNA aminoacylation"/>
    <property type="evidence" value="ECO:0007669"/>
    <property type="project" value="UniProtKB-UniRule"/>
</dbReference>
<comment type="similarity">
    <text evidence="2 9">Belongs to the class-II aminoacyl-tRNA synthetase family. Type 2 subfamily.</text>
</comment>
<evidence type="ECO:0000256" key="9">
    <source>
        <dbReference type="HAMAP-Rule" id="MF_02075"/>
    </source>
</evidence>
<dbReference type="Gene3D" id="3.30.930.10">
    <property type="entry name" value="Bira Bifunctional Protein, Domain 2"/>
    <property type="match status" value="1"/>
</dbReference>
<feature type="binding site" evidence="9">
    <location>
        <position position="356"/>
    </location>
    <ligand>
        <name>L-aspartate</name>
        <dbReference type="ChEBI" id="CHEBI:29991"/>
    </ligand>
</feature>
<feature type="binding site" evidence="9">
    <location>
        <position position="163"/>
    </location>
    <ligand>
        <name>L-aspartate</name>
        <dbReference type="ChEBI" id="CHEBI:29991"/>
    </ligand>
</feature>
<keyword evidence="3 9" id="KW-0963">Cytoplasm</keyword>
<feature type="binding site" evidence="9">
    <location>
        <begin position="214"/>
        <end position="216"/>
    </location>
    <ligand>
        <name>ATP</name>
        <dbReference type="ChEBI" id="CHEBI:30616"/>
    </ligand>
</feature>
<evidence type="ECO:0000256" key="5">
    <source>
        <dbReference type="ARBA" id="ARBA00022741"/>
    </source>
</evidence>
<dbReference type="GO" id="GO:0050560">
    <property type="term" value="F:aspartate-tRNA(Asn) ligase activity"/>
    <property type="evidence" value="ECO:0007669"/>
    <property type="project" value="UniProtKB-EC"/>
</dbReference>
<evidence type="ECO:0000259" key="10">
    <source>
        <dbReference type="PROSITE" id="PS50862"/>
    </source>
</evidence>
<dbReference type="SUPFAM" id="SSF50249">
    <property type="entry name" value="Nucleic acid-binding proteins"/>
    <property type="match status" value="1"/>
</dbReference>